<accession>A0A7T4A7W1</accession>
<protein>
    <recommendedName>
        <fullName evidence="4">DUF4348 domain-containing protein</fullName>
    </recommendedName>
</protein>
<name>A0A7T4A7W1_AERJA</name>
<dbReference type="Proteomes" id="UP000595481">
    <property type="component" value="Chromosome"/>
</dbReference>
<reference evidence="2 3" key="1">
    <citation type="submission" date="2020-12" db="EMBL/GenBank/DDBJ databases">
        <title>FDA dAtabase for Regulatory Grade micrObial Sequences (FDA-ARGOS): Supporting development and validation of Infectious Disease Dx tests.</title>
        <authorList>
            <person name="Sproer C."/>
            <person name="Gronow S."/>
            <person name="Severitt S."/>
            <person name="Schroder I."/>
            <person name="Tallon L."/>
            <person name="Sadzewicz L."/>
            <person name="Zhao X."/>
            <person name="Boylan J."/>
            <person name="Ott S."/>
            <person name="Bowen H."/>
            <person name="Vavikolanu K."/>
            <person name="Mehta A."/>
            <person name="Aluvathingal J."/>
            <person name="Nadendla S."/>
            <person name="Lowell S."/>
            <person name="Myers T."/>
            <person name="Yan Y."/>
            <person name="Sichtig H."/>
        </authorList>
    </citation>
    <scope>NUCLEOTIDE SEQUENCE [LARGE SCALE GENOMIC DNA]</scope>
    <source>
        <strain evidence="2 3">FDAARGOS_986</strain>
    </source>
</reference>
<keyword evidence="1" id="KW-0732">Signal</keyword>
<evidence type="ECO:0000313" key="3">
    <source>
        <dbReference type="Proteomes" id="UP000595481"/>
    </source>
</evidence>
<dbReference type="RefSeq" id="WP_042029887.1">
    <property type="nucleotide sequence ID" value="NZ_CAWMFX010000008.1"/>
</dbReference>
<feature type="signal peptide" evidence="1">
    <location>
        <begin position="1"/>
        <end position="20"/>
    </location>
</feature>
<dbReference type="GeneID" id="69552699"/>
<proteinExistence type="predicted"/>
<evidence type="ECO:0000256" key="1">
    <source>
        <dbReference type="SAM" id="SignalP"/>
    </source>
</evidence>
<dbReference type="EMBL" id="CP066092">
    <property type="protein sequence ID" value="QQB18931.1"/>
    <property type="molecule type" value="Genomic_DNA"/>
</dbReference>
<organism evidence="2 3">
    <name type="scientific">Aeromonas jandaei</name>
    <dbReference type="NCBI Taxonomy" id="650"/>
    <lineage>
        <taxon>Bacteria</taxon>
        <taxon>Pseudomonadati</taxon>
        <taxon>Pseudomonadota</taxon>
        <taxon>Gammaproteobacteria</taxon>
        <taxon>Aeromonadales</taxon>
        <taxon>Aeromonadaceae</taxon>
        <taxon>Aeromonas</taxon>
    </lineage>
</organism>
<evidence type="ECO:0000313" key="2">
    <source>
        <dbReference type="EMBL" id="QQB18931.1"/>
    </source>
</evidence>
<keyword evidence="3" id="KW-1185">Reference proteome</keyword>
<sequence length="132" mass="15309">MKIPQIFKLLIFIFISFRCAAESCPAGDFDNFSRIFINDVEVQTRYTMKPVNIVFYQDLDDDVKEVKESRFFKLSDFPIVSSKGNDGEREVKIDRNNLVVDINGNDAGYQVSLSFSEKDKCWYLVKITDHSM</sequence>
<evidence type="ECO:0008006" key="4">
    <source>
        <dbReference type="Google" id="ProtNLM"/>
    </source>
</evidence>
<gene>
    <name evidence="2" type="ORF">I6H43_15445</name>
</gene>
<feature type="chain" id="PRO_5046293098" description="DUF4348 domain-containing protein" evidence="1">
    <location>
        <begin position="21"/>
        <end position="132"/>
    </location>
</feature>